<organism evidence="3 4">
    <name type="scientific">Podospora australis</name>
    <dbReference type="NCBI Taxonomy" id="1536484"/>
    <lineage>
        <taxon>Eukaryota</taxon>
        <taxon>Fungi</taxon>
        <taxon>Dikarya</taxon>
        <taxon>Ascomycota</taxon>
        <taxon>Pezizomycotina</taxon>
        <taxon>Sordariomycetes</taxon>
        <taxon>Sordariomycetidae</taxon>
        <taxon>Sordariales</taxon>
        <taxon>Podosporaceae</taxon>
        <taxon>Podospora</taxon>
    </lineage>
</organism>
<dbReference type="PANTHER" id="PTHR35394">
    <property type="entry name" value="DUF3176 DOMAIN-CONTAINING PROTEIN"/>
    <property type="match status" value="1"/>
</dbReference>
<feature type="transmembrane region" description="Helical" evidence="2">
    <location>
        <begin position="55"/>
        <end position="76"/>
    </location>
</feature>
<proteinExistence type="predicted"/>
<reference evidence="3" key="2">
    <citation type="submission" date="2023-05" db="EMBL/GenBank/DDBJ databases">
        <authorList>
            <consortium name="Lawrence Berkeley National Laboratory"/>
            <person name="Steindorff A."/>
            <person name="Hensen N."/>
            <person name="Bonometti L."/>
            <person name="Westerberg I."/>
            <person name="Brannstrom I.O."/>
            <person name="Guillou S."/>
            <person name="Cros-Aarteil S."/>
            <person name="Calhoun S."/>
            <person name="Haridas S."/>
            <person name="Kuo A."/>
            <person name="Mondo S."/>
            <person name="Pangilinan J."/>
            <person name="Riley R."/>
            <person name="Labutti K."/>
            <person name="Andreopoulos B."/>
            <person name="Lipzen A."/>
            <person name="Chen C."/>
            <person name="Yanf M."/>
            <person name="Daum C."/>
            <person name="Ng V."/>
            <person name="Clum A."/>
            <person name="Ohm R."/>
            <person name="Martin F."/>
            <person name="Silar P."/>
            <person name="Natvig D."/>
            <person name="Lalanne C."/>
            <person name="Gautier V."/>
            <person name="Ament-Velasquez S.L."/>
            <person name="Kruys A."/>
            <person name="Hutchinson M.I."/>
            <person name="Powell A.J."/>
            <person name="Barry K."/>
            <person name="Miller A.N."/>
            <person name="Grigoriev I.V."/>
            <person name="Debuchy R."/>
            <person name="Gladieux P."/>
            <person name="Thoren M.H."/>
            <person name="Johannesson H."/>
        </authorList>
    </citation>
    <scope>NUCLEOTIDE SEQUENCE</scope>
    <source>
        <strain evidence="3">PSN309</strain>
    </source>
</reference>
<keyword evidence="2" id="KW-1133">Transmembrane helix</keyword>
<dbReference type="Proteomes" id="UP001302126">
    <property type="component" value="Unassembled WGS sequence"/>
</dbReference>
<evidence type="ECO:0000256" key="1">
    <source>
        <dbReference type="SAM" id="MobiDB-lite"/>
    </source>
</evidence>
<reference evidence="3" key="1">
    <citation type="journal article" date="2023" name="Mol. Phylogenet. Evol.">
        <title>Genome-scale phylogeny and comparative genomics of the fungal order Sordariales.</title>
        <authorList>
            <person name="Hensen N."/>
            <person name="Bonometti L."/>
            <person name="Westerberg I."/>
            <person name="Brannstrom I.O."/>
            <person name="Guillou S."/>
            <person name="Cros-Aarteil S."/>
            <person name="Calhoun S."/>
            <person name="Haridas S."/>
            <person name="Kuo A."/>
            <person name="Mondo S."/>
            <person name="Pangilinan J."/>
            <person name="Riley R."/>
            <person name="LaButti K."/>
            <person name="Andreopoulos B."/>
            <person name="Lipzen A."/>
            <person name="Chen C."/>
            <person name="Yan M."/>
            <person name="Daum C."/>
            <person name="Ng V."/>
            <person name="Clum A."/>
            <person name="Steindorff A."/>
            <person name="Ohm R.A."/>
            <person name="Martin F."/>
            <person name="Silar P."/>
            <person name="Natvig D.O."/>
            <person name="Lalanne C."/>
            <person name="Gautier V."/>
            <person name="Ament-Velasquez S.L."/>
            <person name="Kruys A."/>
            <person name="Hutchinson M.I."/>
            <person name="Powell A.J."/>
            <person name="Barry K."/>
            <person name="Miller A.N."/>
            <person name="Grigoriev I.V."/>
            <person name="Debuchy R."/>
            <person name="Gladieux P."/>
            <person name="Hiltunen Thoren M."/>
            <person name="Johannesson H."/>
        </authorList>
    </citation>
    <scope>NUCLEOTIDE SEQUENCE</scope>
    <source>
        <strain evidence="3">PSN309</strain>
    </source>
</reference>
<keyword evidence="4" id="KW-1185">Reference proteome</keyword>
<name>A0AAN6WU07_9PEZI</name>
<feature type="compositionally biased region" description="Basic and acidic residues" evidence="1">
    <location>
        <begin position="19"/>
        <end position="34"/>
    </location>
</feature>
<gene>
    <name evidence="3" type="ORF">QBC35DRAFT_209199</name>
</gene>
<evidence type="ECO:0000256" key="2">
    <source>
        <dbReference type="SAM" id="Phobius"/>
    </source>
</evidence>
<feature type="transmembrane region" description="Helical" evidence="2">
    <location>
        <begin position="524"/>
        <end position="546"/>
    </location>
</feature>
<accession>A0AAN6WU07</accession>
<evidence type="ECO:0000313" key="3">
    <source>
        <dbReference type="EMBL" id="KAK4188175.1"/>
    </source>
</evidence>
<feature type="region of interest" description="Disordered" evidence="1">
    <location>
        <begin position="604"/>
        <end position="627"/>
    </location>
</feature>
<dbReference type="AlphaFoldDB" id="A0AAN6WU07"/>
<dbReference type="InterPro" id="IPR021514">
    <property type="entry name" value="DUF3176"/>
</dbReference>
<dbReference type="Pfam" id="PF11374">
    <property type="entry name" value="DUF3176"/>
    <property type="match status" value="1"/>
</dbReference>
<dbReference type="PANTHER" id="PTHR35394:SF5">
    <property type="entry name" value="DUF3176 DOMAIN-CONTAINING PROTEIN"/>
    <property type="match status" value="1"/>
</dbReference>
<sequence>MHTDDDSAINERLNHQPARRREQEKLLPPKDNGKPGRYRRSRDVWWAWWWWESRALLVSITAMTLNFAVLSILDGLSLLKWKVPIQPSTILSIFAAIAKTAMMVPVASCLGELKWQYFAQTKARPLNHLQIFADASRGPWESLVLLLNAGKIREVIAWALALVTVVSLAIEPTTQQALELRTRDAASAVAGGELGVTDTYNPSYLLGDGRHAYDSQDDTLRALKYHSLVMNAAVGVQPQPDFRCPGLSTNCTFPPFTALGVCSTYADLTSELTSKCDTNDKNETVCKIQVPGFEGAQKSVEMRFNSIKEKLGATKRSHSLLQSFPTSARDSASFGNMAYLRVAKGENMLVDQNGLILQIPKLQLLESTWSWCAQSYHSASATSNGTLDLGSVSTETLHFSELDKDGAMAVFVANSTSARYRINVAAEKALTRLIEESLRSHVLLFSDAGTEKGYVGLEKLEDGTASSNLGYFLYQADILQVTEGIANAISSHLRNRREMAEINEGTTIVNGTAFVRETYFYVRWQWMVLPLSEVLLTAGLFVTMLLMMQSGPGGKKTLFKSSESALLFHGISDWTPGDTEGLFEGTETSDKLNDAAKRIMVELKDDDDDDDDKIQQTQQRHKQDCGL</sequence>
<comment type="caution">
    <text evidence="3">The sequence shown here is derived from an EMBL/GenBank/DDBJ whole genome shotgun (WGS) entry which is preliminary data.</text>
</comment>
<protein>
    <submittedName>
        <fullName evidence="3">Uncharacterized protein</fullName>
    </submittedName>
</protein>
<dbReference type="EMBL" id="MU864391">
    <property type="protein sequence ID" value="KAK4188175.1"/>
    <property type="molecule type" value="Genomic_DNA"/>
</dbReference>
<keyword evidence="2" id="KW-0472">Membrane</keyword>
<evidence type="ECO:0000313" key="4">
    <source>
        <dbReference type="Proteomes" id="UP001302126"/>
    </source>
</evidence>
<keyword evidence="2" id="KW-0812">Transmembrane</keyword>
<feature type="region of interest" description="Disordered" evidence="1">
    <location>
        <begin position="1"/>
        <end position="38"/>
    </location>
</feature>
<feature type="transmembrane region" description="Helical" evidence="2">
    <location>
        <begin position="88"/>
        <end position="107"/>
    </location>
</feature>